<evidence type="ECO:0000256" key="1">
    <source>
        <dbReference type="ARBA" id="ARBA00022516"/>
    </source>
</evidence>
<gene>
    <name evidence="4" type="ORF">SAMN05444359_10137</name>
</gene>
<dbReference type="Proteomes" id="UP000199021">
    <property type="component" value="Unassembled WGS sequence"/>
</dbReference>
<evidence type="ECO:0000313" key="5">
    <source>
        <dbReference type="Proteomes" id="UP000199021"/>
    </source>
</evidence>
<accession>A0A1H8YVZ6</accession>
<dbReference type="InterPro" id="IPR007431">
    <property type="entry name" value="ACP_PD"/>
</dbReference>
<organism evidence="4 5">
    <name type="scientific">Neolewinella agarilytica</name>
    <dbReference type="NCBI Taxonomy" id="478744"/>
    <lineage>
        <taxon>Bacteria</taxon>
        <taxon>Pseudomonadati</taxon>
        <taxon>Bacteroidota</taxon>
        <taxon>Saprospiria</taxon>
        <taxon>Saprospirales</taxon>
        <taxon>Lewinellaceae</taxon>
        <taxon>Neolewinella</taxon>
    </lineage>
</organism>
<keyword evidence="1" id="KW-0444">Lipid biosynthesis</keyword>
<evidence type="ECO:0000256" key="3">
    <source>
        <dbReference type="ARBA" id="ARBA00023098"/>
    </source>
</evidence>
<sequence>MHRAIDSLTDHDEDVRALNQLLKPRHGRYAGVITDIGFDYHLWRNWEEFGPAPFSEFTQSTYASLYGRREEMNERVRGYVNQMVKDDWLRLYTSREGMAKVFGRLEPRLSKPELLEGINDTLVDFHEEFNQTFLALFPRLQTLANAYRPDATPTD</sequence>
<dbReference type="EMBL" id="FOFB01000001">
    <property type="protein sequence ID" value="SEP56292.1"/>
    <property type="molecule type" value="Genomic_DNA"/>
</dbReference>
<keyword evidence="2" id="KW-0378">Hydrolase</keyword>
<keyword evidence="3" id="KW-0443">Lipid metabolism</keyword>
<dbReference type="AlphaFoldDB" id="A0A1H8YVZ6"/>
<keyword evidence="5" id="KW-1185">Reference proteome</keyword>
<dbReference type="InParanoid" id="A0A1H8YVZ6"/>
<dbReference type="PANTHER" id="PTHR38764">
    <property type="entry name" value="ACYL CARRIER PROTEIN PHOSPHODIESTERASE"/>
    <property type="match status" value="1"/>
</dbReference>
<proteinExistence type="predicted"/>
<dbReference type="GO" id="GO:0008770">
    <property type="term" value="F:[acyl-carrier-protein] phosphodiesterase activity"/>
    <property type="evidence" value="ECO:0007669"/>
    <property type="project" value="InterPro"/>
</dbReference>
<dbReference type="Pfam" id="PF04336">
    <property type="entry name" value="ACP_PD"/>
    <property type="match status" value="1"/>
</dbReference>
<protein>
    <submittedName>
        <fullName evidence="4">Acyl carrier protein phosphodiesterase</fullName>
    </submittedName>
</protein>
<dbReference type="PANTHER" id="PTHR38764:SF1">
    <property type="entry name" value="ACYL CARRIER PROTEIN PHOSPHODIESTERASE"/>
    <property type="match status" value="1"/>
</dbReference>
<dbReference type="STRING" id="478744.SAMN05444359_10137"/>
<reference evidence="5" key="1">
    <citation type="submission" date="2016-10" db="EMBL/GenBank/DDBJ databases">
        <authorList>
            <person name="Varghese N."/>
            <person name="Submissions S."/>
        </authorList>
    </citation>
    <scope>NUCLEOTIDE SEQUENCE [LARGE SCALE GENOMIC DNA]</scope>
    <source>
        <strain evidence="5">DSM 24740</strain>
    </source>
</reference>
<dbReference type="GO" id="GO:0006633">
    <property type="term" value="P:fatty acid biosynthetic process"/>
    <property type="evidence" value="ECO:0007669"/>
    <property type="project" value="InterPro"/>
</dbReference>
<evidence type="ECO:0000256" key="2">
    <source>
        <dbReference type="ARBA" id="ARBA00022801"/>
    </source>
</evidence>
<evidence type="ECO:0000313" key="4">
    <source>
        <dbReference type="EMBL" id="SEP56292.1"/>
    </source>
</evidence>
<name>A0A1H8YVZ6_9BACT</name>